<sequence>MTSTVINKQTITDQIYNVISNIIPPDTLRQTHIESTFTRIKNGVLIFQSLEP</sequence>
<evidence type="ECO:0000313" key="2">
    <source>
        <dbReference type="Proteomes" id="UP000031258"/>
    </source>
</evidence>
<evidence type="ECO:0000313" key="1">
    <source>
        <dbReference type="EMBL" id="KIE04591.1"/>
    </source>
</evidence>
<gene>
    <name evidence="1" type="ORF">NF27_HJ00440</name>
</gene>
<comment type="caution">
    <text evidence="1">The sequence shown here is derived from an EMBL/GenBank/DDBJ whole genome shotgun (WGS) entry which is preliminary data.</text>
</comment>
<organism evidence="1 2">
    <name type="scientific">Candidatus Jidaibacter acanthamoebae</name>
    <dbReference type="NCBI Taxonomy" id="86105"/>
    <lineage>
        <taxon>Bacteria</taxon>
        <taxon>Pseudomonadati</taxon>
        <taxon>Pseudomonadota</taxon>
        <taxon>Alphaproteobacteria</taxon>
        <taxon>Rickettsiales</taxon>
        <taxon>Candidatus Midichloriaceae</taxon>
        <taxon>Candidatus Jidaibacter</taxon>
    </lineage>
</organism>
<proteinExistence type="predicted"/>
<protein>
    <submittedName>
        <fullName evidence="1">Uncharacterized protein</fullName>
    </submittedName>
</protein>
<reference evidence="1 2" key="1">
    <citation type="submission" date="2014-11" db="EMBL/GenBank/DDBJ databases">
        <title>A Rickettsiales Symbiont of Amoebae With Ancient Features.</title>
        <authorList>
            <person name="Schulz F."/>
            <person name="Martijn J."/>
            <person name="Wascher F."/>
            <person name="Kostanjsek R."/>
            <person name="Ettema T.J."/>
            <person name="Horn M."/>
        </authorList>
    </citation>
    <scope>NUCLEOTIDE SEQUENCE [LARGE SCALE GENOMIC DNA]</scope>
    <source>
        <strain evidence="1 2">UWC36</strain>
    </source>
</reference>
<dbReference type="AlphaFoldDB" id="A0A0C1MXH5"/>
<keyword evidence="2" id="KW-1185">Reference proteome</keyword>
<dbReference type="RefSeq" id="WP_161791844.1">
    <property type="nucleotide sequence ID" value="NZ_JSWE01000180.1"/>
</dbReference>
<dbReference type="EMBL" id="JSWE01000180">
    <property type="protein sequence ID" value="KIE04591.1"/>
    <property type="molecule type" value="Genomic_DNA"/>
</dbReference>
<dbReference type="Proteomes" id="UP000031258">
    <property type="component" value="Unassembled WGS sequence"/>
</dbReference>
<accession>A0A0C1MXH5</accession>
<name>A0A0C1MXH5_9RICK</name>